<dbReference type="InterPro" id="IPR000483">
    <property type="entry name" value="Cys-rich_flank_reg_C"/>
</dbReference>
<sequence>MALDLNNRAKITLLSPLLLLTICSRTVFADKCPQPCTCHDSLNLHVNCSNKILLSPPAISASTLTLDLSHNALGPVLNVSFVQMRNLYLIDLSQNALIHVLDCTFTGMLGLRTVRLRENRLTSLPEGLFTDTANVEHLDLSHNLFTQLPQDVMKHLPGLKTFDISHNLITELKLGPRFQVPRHIETIDLSHNPIEAVRSDSFEIASQWEASTGRTINLAFCRISSIESGAISKIPNIHDLDLTGNSGITMEMLTDLIKELESGARNLDRLSLGYLNLSTLFLNVSFNNISDVPLDVFATIRSLRSLDLSRNSVTRLAAGFSDLSNLKVLNISHNKMESFQGDAVSHLSNLQTLDLSYNKLTHSNRVNLSPLTNLIHLNMNNNFLGAVIVPSNTSSLSFLDYHSNRITEFSGLDDSGALELVDLSDNDLRSVAGFLFRGIKLLKLANFSKNSIETIDHRAFLPLSPLTIDLSHNFLKDVHYNNWVATQELYLNHNEITQIDNGAFHGMTSLEKLDLAQNKLYTLPENLFKDVINLKHLNLSHNYLDNLQWINHFDQLEILDLGHNNISHLVTLYTYRQISCGRIIPTIFRDASDLKEVDLSNNPFDCSCDLLAFRDWLQRTKIAVSGLYVVNSSAYHCRSPAGRVGVHVLHWSEDDFECSSSMLYLIIICSVGSLFIVAGVAGSVTYRFYKKWRQKVQQTKKQEEGKGEAESGEIGRYG</sequence>
<dbReference type="EMBL" id="CAJHNH020000777">
    <property type="protein sequence ID" value="CAG5119784.1"/>
    <property type="molecule type" value="Genomic_DNA"/>
</dbReference>
<organism evidence="8 9">
    <name type="scientific">Candidula unifasciata</name>
    <dbReference type="NCBI Taxonomy" id="100452"/>
    <lineage>
        <taxon>Eukaryota</taxon>
        <taxon>Metazoa</taxon>
        <taxon>Spiralia</taxon>
        <taxon>Lophotrochozoa</taxon>
        <taxon>Mollusca</taxon>
        <taxon>Gastropoda</taxon>
        <taxon>Heterobranchia</taxon>
        <taxon>Euthyneura</taxon>
        <taxon>Panpulmonata</taxon>
        <taxon>Eupulmonata</taxon>
        <taxon>Stylommatophora</taxon>
        <taxon>Helicina</taxon>
        <taxon>Helicoidea</taxon>
        <taxon>Geomitridae</taxon>
        <taxon>Candidula</taxon>
    </lineage>
</organism>
<dbReference type="InterPro" id="IPR050328">
    <property type="entry name" value="Dev_Immune_Receptor"/>
</dbReference>
<dbReference type="Pfam" id="PF00560">
    <property type="entry name" value="LRR_1"/>
    <property type="match status" value="1"/>
</dbReference>
<keyword evidence="9" id="KW-1185">Reference proteome</keyword>
<keyword evidence="4" id="KW-0812">Transmembrane</keyword>
<keyword evidence="4" id="KW-0472">Membrane</keyword>
<keyword evidence="4" id="KW-1133">Transmembrane helix</keyword>
<dbReference type="PRINTS" id="PR00019">
    <property type="entry name" value="LEURICHRPT"/>
</dbReference>
<dbReference type="InterPro" id="IPR001611">
    <property type="entry name" value="Leu-rich_rpt"/>
</dbReference>
<keyword evidence="3" id="KW-0677">Repeat</keyword>
<dbReference type="SUPFAM" id="SSF52047">
    <property type="entry name" value="RNI-like"/>
    <property type="match status" value="1"/>
</dbReference>
<feature type="domain" description="LRRNT" evidence="6">
    <location>
        <begin position="31"/>
        <end position="65"/>
    </location>
</feature>
<dbReference type="SMART" id="SM00369">
    <property type="entry name" value="LRR_TYP"/>
    <property type="match status" value="15"/>
</dbReference>
<name>A0A8S3YRR1_9EUPU</name>
<feature type="domain" description="LRRCT" evidence="7">
    <location>
        <begin position="602"/>
        <end position="659"/>
    </location>
</feature>
<keyword evidence="2 5" id="KW-0732">Signal</keyword>
<dbReference type="PANTHER" id="PTHR24373">
    <property type="entry name" value="SLIT RELATED LEUCINE-RICH REPEAT NEURONAL PROTEIN"/>
    <property type="match status" value="1"/>
</dbReference>
<dbReference type="SMART" id="SM00082">
    <property type="entry name" value="LRRCT"/>
    <property type="match status" value="1"/>
</dbReference>
<dbReference type="InterPro" id="IPR000372">
    <property type="entry name" value="LRRNT"/>
</dbReference>
<evidence type="ECO:0000256" key="3">
    <source>
        <dbReference type="ARBA" id="ARBA00022737"/>
    </source>
</evidence>
<gene>
    <name evidence="8" type="ORF">CUNI_LOCUS5342</name>
</gene>
<feature type="signal peptide" evidence="5">
    <location>
        <begin position="1"/>
        <end position="29"/>
    </location>
</feature>
<accession>A0A8S3YRR1</accession>
<dbReference type="AlphaFoldDB" id="A0A8S3YRR1"/>
<proteinExistence type="predicted"/>
<dbReference type="Pfam" id="PF13855">
    <property type="entry name" value="LRR_8"/>
    <property type="match status" value="3"/>
</dbReference>
<evidence type="ECO:0000256" key="2">
    <source>
        <dbReference type="ARBA" id="ARBA00022729"/>
    </source>
</evidence>
<evidence type="ECO:0000259" key="6">
    <source>
        <dbReference type="SMART" id="SM00013"/>
    </source>
</evidence>
<dbReference type="SUPFAM" id="SSF52058">
    <property type="entry name" value="L domain-like"/>
    <property type="match status" value="1"/>
</dbReference>
<dbReference type="InterPro" id="IPR003591">
    <property type="entry name" value="Leu-rich_rpt_typical-subtyp"/>
</dbReference>
<dbReference type="PANTHER" id="PTHR24373:SF387">
    <property type="entry name" value="LEUCINE-RICH REPEATS AND IMMUNOGLOBULIN-LIKE DOMAINS PROTEIN SMA-10"/>
    <property type="match status" value="1"/>
</dbReference>
<feature type="chain" id="PRO_5035912046" evidence="5">
    <location>
        <begin position="30"/>
        <end position="718"/>
    </location>
</feature>
<evidence type="ECO:0000259" key="7">
    <source>
        <dbReference type="SMART" id="SM00082"/>
    </source>
</evidence>
<evidence type="ECO:0000313" key="9">
    <source>
        <dbReference type="Proteomes" id="UP000678393"/>
    </source>
</evidence>
<dbReference type="PROSITE" id="PS51450">
    <property type="entry name" value="LRR"/>
    <property type="match status" value="4"/>
</dbReference>
<feature type="transmembrane region" description="Helical" evidence="4">
    <location>
        <begin position="662"/>
        <end position="689"/>
    </location>
</feature>
<evidence type="ECO:0000256" key="5">
    <source>
        <dbReference type="SAM" id="SignalP"/>
    </source>
</evidence>
<evidence type="ECO:0000256" key="1">
    <source>
        <dbReference type="ARBA" id="ARBA00022614"/>
    </source>
</evidence>
<dbReference type="Gene3D" id="3.80.10.10">
    <property type="entry name" value="Ribonuclease Inhibitor"/>
    <property type="match status" value="3"/>
</dbReference>
<reference evidence="8" key="1">
    <citation type="submission" date="2021-04" db="EMBL/GenBank/DDBJ databases">
        <authorList>
            <consortium name="Molecular Ecology Group"/>
        </authorList>
    </citation>
    <scope>NUCLEOTIDE SEQUENCE</scope>
</reference>
<protein>
    <submittedName>
        <fullName evidence="8">Uncharacterized protein</fullName>
    </submittedName>
</protein>
<dbReference type="InterPro" id="IPR032675">
    <property type="entry name" value="LRR_dom_sf"/>
</dbReference>
<dbReference type="FunFam" id="3.80.10.10:FF:001164">
    <property type="entry name" value="GH01279p"/>
    <property type="match status" value="1"/>
</dbReference>
<dbReference type="OrthoDB" id="6156376at2759"/>
<evidence type="ECO:0000313" key="8">
    <source>
        <dbReference type="EMBL" id="CAG5119784.1"/>
    </source>
</evidence>
<evidence type="ECO:0000256" key="4">
    <source>
        <dbReference type="SAM" id="Phobius"/>
    </source>
</evidence>
<dbReference type="Proteomes" id="UP000678393">
    <property type="component" value="Unassembled WGS sequence"/>
</dbReference>
<dbReference type="SMART" id="SM00013">
    <property type="entry name" value="LRRNT"/>
    <property type="match status" value="1"/>
</dbReference>
<keyword evidence="1" id="KW-0433">Leucine-rich repeat</keyword>
<dbReference type="SMART" id="SM00365">
    <property type="entry name" value="LRR_SD22"/>
    <property type="match status" value="7"/>
</dbReference>
<comment type="caution">
    <text evidence="8">The sequence shown here is derived from an EMBL/GenBank/DDBJ whole genome shotgun (WGS) entry which is preliminary data.</text>
</comment>